<dbReference type="PANTHER" id="PTHR34858:SF1">
    <property type="entry name" value="CYSO-CYSTEINE PEPTIDASE"/>
    <property type="match status" value="1"/>
</dbReference>
<accession>A0ABS7UUK1</accession>
<evidence type="ECO:0000256" key="1">
    <source>
        <dbReference type="ARBA" id="ARBA00022670"/>
    </source>
</evidence>
<evidence type="ECO:0000313" key="8">
    <source>
        <dbReference type="Proteomes" id="UP001165287"/>
    </source>
</evidence>
<evidence type="ECO:0000256" key="2">
    <source>
        <dbReference type="ARBA" id="ARBA00022723"/>
    </source>
</evidence>
<keyword evidence="8" id="KW-1185">Reference proteome</keyword>
<protein>
    <submittedName>
        <fullName evidence="7">M67 family metallopeptidase</fullName>
    </submittedName>
</protein>
<dbReference type="PROSITE" id="PS50249">
    <property type="entry name" value="MPN"/>
    <property type="match status" value="1"/>
</dbReference>
<evidence type="ECO:0000256" key="4">
    <source>
        <dbReference type="ARBA" id="ARBA00022833"/>
    </source>
</evidence>
<name>A0ABS7UUK1_9BACI</name>
<gene>
    <name evidence="7" type="ORF">K9V48_17450</name>
</gene>
<dbReference type="EMBL" id="JAIQUM010000043">
    <property type="protein sequence ID" value="MBZ5751987.1"/>
    <property type="molecule type" value="Genomic_DNA"/>
</dbReference>
<comment type="caution">
    <text evidence="7">The sequence shown here is derived from an EMBL/GenBank/DDBJ whole genome shotgun (WGS) entry which is preliminary data.</text>
</comment>
<keyword evidence="2" id="KW-0479">Metal-binding</keyword>
<dbReference type="CDD" id="cd08070">
    <property type="entry name" value="MPN_like"/>
    <property type="match status" value="1"/>
</dbReference>
<dbReference type="SUPFAM" id="SSF102712">
    <property type="entry name" value="JAB1/MPN domain"/>
    <property type="match status" value="1"/>
</dbReference>
<proteinExistence type="predicted"/>
<evidence type="ECO:0000259" key="6">
    <source>
        <dbReference type="PROSITE" id="PS50249"/>
    </source>
</evidence>
<dbReference type="PANTHER" id="PTHR34858">
    <property type="entry name" value="CYSO-CYSTEINE PEPTIDASE"/>
    <property type="match status" value="1"/>
</dbReference>
<dbReference type="InterPro" id="IPR051929">
    <property type="entry name" value="VirAsm_ModProt"/>
</dbReference>
<dbReference type="Pfam" id="PF14464">
    <property type="entry name" value="Prok-JAB"/>
    <property type="match status" value="1"/>
</dbReference>
<keyword evidence="1" id="KW-0645">Protease</keyword>
<dbReference type="InterPro" id="IPR037518">
    <property type="entry name" value="MPN"/>
</dbReference>
<keyword evidence="4" id="KW-0862">Zinc</keyword>
<reference evidence="7" key="1">
    <citation type="submission" date="2024-05" db="EMBL/GenBank/DDBJ databases">
        <title>Metabacillus sp. nov., isolated from the rhizosphere soil of tomato plants.</title>
        <authorList>
            <person name="Ma R."/>
        </authorList>
    </citation>
    <scope>NUCLEOTIDE SEQUENCE</scope>
    <source>
        <strain evidence="7">DBTR6</strain>
    </source>
</reference>
<evidence type="ECO:0000313" key="7">
    <source>
        <dbReference type="EMBL" id="MBZ5751987.1"/>
    </source>
</evidence>
<dbReference type="RefSeq" id="WP_224140329.1">
    <property type="nucleotide sequence ID" value="NZ_JAIQUM010000043.1"/>
</dbReference>
<dbReference type="Proteomes" id="UP001165287">
    <property type="component" value="Unassembled WGS sequence"/>
</dbReference>
<dbReference type="InterPro" id="IPR028090">
    <property type="entry name" value="JAB_dom_prok"/>
</dbReference>
<organism evidence="7 8">
    <name type="scientific">Metabacillus rhizolycopersici</name>
    <dbReference type="NCBI Taxonomy" id="2875709"/>
    <lineage>
        <taxon>Bacteria</taxon>
        <taxon>Bacillati</taxon>
        <taxon>Bacillota</taxon>
        <taxon>Bacilli</taxon>
        <taxon>Bacillales</taxon>
        <taxon>Bacillaceae</taxon>
        <taxon>Metabacillus</taxon>
    </lineage>
</organism>
<keyword evidence="5" id="KW-0482">Metalloprotease</keyword>
<dbReference type="Gene3D" id="3.40.140.10">
    <property type="entry name" value="Cytidine Deaminase, domain 2"/>
    <property type="match status" value="1"/>
</dbReference>
<evidence type="ECO:0000256" key="5">
    <source>
        <dbReference type="ARBA" id="ARBA00023049"/>
    </source>
</evidence>
<sequence>MENNKLIFPVYCYEELVNHGQSQLPYEACGLLSGRNQTVQSIWKLKNELNSDRRFFVGEKTVNKTLQSIAKREEKVLAIYHSHPTTAPIPSYTDLLNHPDSEVKMIIVSYKTKNPLVKCYRIQKNSYKELPFLMEPLV</sequence>
<feature type="domain" description="MPN" evidence="6">
    <location>
        <begin position="5"/>
        <end position="133"/>
    </location>
</feature>
<keyword evidence="3" id="KW-0378">Hydrolase</keyword>
<evidence type="ECO:0000256" key="3">
    <source>
        <dbReference type="ARBA" id="ARBA00022801"/>
    </source>
</evidence>